<dbReference type="Proteomes" id="UP000231901">
    <property type="component" value="Chromosome"/>
</dbReference>
<dbReference type="AlphaFoldDB" id="A0A2K8QQD9"/>
<organism evidence="1 2">
    <name type="scientific">Dickeya fangzhongdai</name>
    <dbReference type="NCBI Taxonomy" id="1778540"/>
    <lineage>
        <taxon>Bacteria</taxon>
        <taxon>Pseudomonadati</taxon>
        <taxon>Pseudomonadota</taxon>
        <taxon>Gammaproteobacteria</taxon>
        <taxon>Enterobacterales</taxon>
        <taxon>Pectobacteriaceae</taxon>
        <taxon>Dickeya</taxon>
    </lineage>
</organism>
<dbReference type="GeneID" id="66565760"/>
<name>A0A2K8QQD9_9GAMM</name>
<evidence type="ECO:0008006" key="3">
    <source>
        <dbReference type="Google" id="ProtNLM"/>
    </source>
</evidence>
<dbReference type="KEGG" id="dfn:CVE23_15650"/>
<dbReference type="RefSeq" id="WP_100849878.1">
    <property type="nucleotide sequence ID" value="NZ_BMJF01000006.1"/>
</dbReference>
<evidence type="ECO:0000313" key="1">
    <source>
        <dbReference type="EMBL" id="ATZ95285.1"/>
    </source>
</evidence>
<sequence length="156" mass="17969">MAITTSVNYPGDYLPMPQRTGHVFNHVSPMIRTQLTSGRSRQRRLYTSTPTQAGVTWIFSDIQAELFESWYRDAIADGADWFNMNLRTPLGVESYVCRFTDIYDGPTLIGFGRWQLTATLELWERPILPPGWGEFPDYIINSSIIDMAINREWPES</sequence>
<accession>A0A2K8QQD9</accession>
<reference evidence="2" key="1">
    <citation type="journal article" date="2018" name="Genome Announc.">
        <title>Complete genome sequence of a Dickeya fangzhongdai type strain causing bleeding canker of pear tree trunks.</title>
        <authorList>
            <person name="Zhao Y."/>
            <person name="Tian Y."/>
            <person name="Li X."/>
            <person name="Hu B."/>
        </authorList>
    </citation>
    <scope>NUCLEOTIDE SEQUENCE [LARGE SCALE GENOMIC DNA]</scope>
    <source>
        <strain evidence="2">DSM 101947</strain>
    </source>
</reference>
<dbReference type="EMBL" id="CP025003">
    <property type="protein sequence ID" value="ATZ95285.1"/>
    <property type="molecule type" value="Genomic_DNA"/>
</dbReference>
<evidence type="ECO:0000313" key="2">
    <source>
        <dbReference type="Proteomes" id="UP000231901"/>
    </source>
</evidence>
<proteinExistence type="predicted"/>
<keyword evidence="2" id="KW-1185">Reference proteome</keyword>
<protein>
    <recommendedName>
        <fullName evidence="3">Alkanesulfonate ABC transporter permease</fullName>
    </recommendedName>
</protein>
<gene>
    <name evidence="1" type="ORF">CVE23_15650</name>
</gene>